<reference evidence="3" key="1">
    <citation type="journal article" date="2020" name="Nat. Commun.">
        <title>Genome assembly of wild tea tree DASZ reveals pedigree and selection history of tea varieties.</title>
        <authorList>
            <person name="Zhang W."/>
            <person name="Zhang Y."/>
            <person name="Qiu H."/>
            <person name="Guo Y."/>
            <person name="Wan H."/>
            <person name="Zhang X."/>
            <person name="Scossa F."/>
            <person name="Alseekh S."/>
            <person name="Zhang Q."/>
            <person name="Wang P."/>
            <person name="Xu L."/>
            <person name="Schmidt M.H."/>
            <person name="Jia X."/>
            <person name="Li D."/>
            <person name="Zhu A."/>
            <person name="Guo F."/>
            <person name="Chen W."/>
            <person name="Ni D."/>
            <person name="Usadel B."/>
            <person name="Fernie A.R."/>
            <person name="Wen W."/>
        </authorList>
    </citation>
    <scope>NUCLEOTIDE SEQUENCE [LARGE SCALE GENOMIC DNA]</scope>
    <source>
        <strain evidence="3">cv. G240</strain>
    </source>
</reference>
<protein>
    <submittedName>
        <fullName evidence="2">Uncharacterized protein</fullName>
    </submittedName>
</protein>
<evidence type="ECO:0000313" key="2">
    <source>
        <dbReference type="EMBL" id="KAF5932911.1"/>
    </source>
</evidence>
<keyword evidence="3" id="KW-1185">Reference proteome</keyword>
<feature type="transmembrane region" description="Helical" evidence="1">
    <location>
        <begin position="241"/>
        <end position="263"/>
    </location>
</feature>
<proteinExistence type="predicted"/>
<feature type="transmembrane region" description="Helical" evidence="1">
    <location>
        <begin position="475"/>
        <end position="495"/>
    </location>
</feature>
<name>A0A7J7FY60_CAMSI</name>
<dbReference type="Proteomes" id="UP000593564">
    <property type="component" value="Unassembled WGS sequence"/>
</dbReference>
<keyword evidence="1" id="KW-0472">Membrane</keyword>
<dbReference type="EMBL" id="JACBKZ010000014">
    <property type="protein sequence ID" value="KAF5932911.1"/>
    <property type="molecule type" value="Genomic_DNA"/>
</dbReference>
<gene>
    <name evidence="2" type="ORF">HYC85_029082</name>
</gene>
<feature type="transmembrane region" description="Helical" evidence="1">
    <location>
        <begin position="54"/>
        <end position="76"/>
    </location>
</feature>
<evidence type="ECO:0000256" key="1">
    <source>
        <dbReference type="SAM" id="Phobius"/>
    </source>
</evidence>
<comment type="caution">
    <text evidence="2">The sequence shown here is derived from an EMBL/GenBank/DDBJ whole genome shotgun (WGS) entry which is preliminary data.</text>
</comment>
<sequence length="642" mass="72586">MPCKASPHITGRGQRPPAEAGFGVFGAGFKPKRDVGASFVKVIYKGEKLPFYSPFLHCFSTYLRAVFVLICFVVWVCLTPPKPCKAPFCAIFVQVLRLWCLSLFTTEILRDFSGGDGLSIVVWVDLGMRSIAPFPCLALLFQKSISQNNLPDLDSLVQIKNRDTNRLCPFWRTRCPFRQVWFLFWQFRVEVHSGVDTLLLRSNFCQGRPSGFSTLRALFFFSFHFFSSLLFLFFFSFSFRLFFFVLFSFLFFPFFFLCSNFCLVRPSGSRSHLNPGEWLLFADECRSPSNQDLAFLLQKGLSLEAESDPMLYNLKINSRKRLVTHAEDNVEPIWIKPGSFSVLILTNMISFIKGLTRLSFSQLIEFLQIPRNSSLFVFITAQLAPRQKQTQKKECKRQTQNKIVMSEVTPPKSPYSNTTGLTRYNKIDSIQHNKTDPIPKSESKITSICTLLKTCDDDLVINQILYFVAKTKTHVSVMTGLLMEGIALGSIMLSWKGIRERPRLKGFEMALSYKDLVSFGRGHVEGIKDPLALGLVLQGLWSCVGSTSKGIGRIGVERGVSGTTFFLPACPLIQTALILSGKSVIHSLCNNYEHLLFVQPFDFQSLNSLQKVFMGTNACPYLVLAICLHFAKGLAFFQCSLS</sequence>
<feature type="transmembrane region" description="Helical" evidence="1">
    <location>
        <begin position="217"/>
        <end position="235"/>
    </location>
</feature>
<accession>A0A7J7FY60</accession>
<keyword evidence="1" id="KW-1133">Transmembrane helix</keyword>
<evidence type="ECO:0000313" key="3">
    <source>
        <dbReference type="Proteomes" id="UP000593564"/>
    </source>
</evidence>
<reference evidence="2 3" key="2">
    <citation type="submission" date="2020-07" db="EMBL/GenBank/DDBJ databases">
        <title>Genome assembly of wild tea tree DASZ reveals pedigree and selection history of tea varieties.</title>
        <authorList>
            <person name="Zhang W."/>
        </authorList>
    </citation>
    <scope>NUCLEOTIDE SEQUENCE [LARGE SCALE GENOMIC DNA]</scope>
    <source>
        <strain evidence="3">cv. G240</strain>
        <tissue evidence="2">Leaf</tissue>
    </source>
</reference>
<dbReference type="AlphaFoldDB" id="A0A7J7FY60"/>
<organism evidence="2 3">
    <name type="scientific">Camellia sinensis</name>
    <name type="common">Tea plant</name>
    <name type="synonym">Thea sinensis</name>
    <dbReference type="NCBI Taxonomy" id="4442"/>
    <lineage>
        <taxon>Eukaryota</taxon>
        <taxon>Viridiplantae</taxon>
        <taxon>Streptophyta</taxon>
        <taxon>Embryophyta</taxon>
        <taxon>Tracheophyta</taxon>
        <taxon>Spermatophyta</taxon>
        <taxon>Magnoliopsida</taxon>
        <taxon>eudicotyledons</taxon>
        <taxon>Gunneridae</taxon>
        <taxon>Pentapetalae</taxon>
        <taxon>asterids</taxon>
        <taxon>Ericales</taxon>
        <taxon>Theaceae</taxon>
        <taxon>Camellia</taxon>
    </lineage>
</organism>
<keyword evidence="1" id="KW-0812">Transmembrane</keyword>